<evidence type="ECO:0000313" key="2">
    <source>
        <dbReference type="Proteomes" id="UP000007564"/>
    </source>
</evidence>
<accession>A0A0C6P3M2</accession>
<sequence length="390" mass="41356">MTAQAEGMAPALQGLRIIEMVGLGPAPFAAMMLADHGADVVRVHAAHRKGDFPLLDSRFDVLARGRRSLALDLRAPGASELLLELVGAADGLIEGFRPGVMERMGLAPEACLRRQPRLVYGRMTGWGQQGPLARQAGHDLNYLGLTGALHAIGAADRPPPVPLNYVADFGGGGMLLAFGMLAALLAVRGGAPGQVVDAAMVDGASLLASMFWGFRAGGGWSDRREGNLLDGGAYFYATYACADGRFLAVACVERRFHDLLVERLRLDPAVYTHDRDPARWPALRARLAALFATQPRDHWAALFEDSDACVTPILDWREAAHHGHAAARGAYVDVEGVTQPAPAPRLSATPAREPAAAPAVGAHSVEVLREWGIAPERVASALDSGLIVQA</sequence>
<dbReference type="Gene3D" id="3.40.50.10540">
    <property type="entry name" value="Crotonobetainyl-coa:carnitine coa-transferase, domain 1"/>
    <property type="match status" value="1"/>
</dbReference>
<dbReference type="HOGENOM" id="CLU_033975_5_0_4"/>
<dbReference type="InterPro" id="IPR050509">
    <property type="entry name" value="CoA-transferase_III"/>
</dbReference>
<organism evidence="1 2">
    <name type="scientific">Bordetella bronchiseptica 253</name>
    <dbReference type="NCBI Taxonomy" id="568707"/>
    <lineage>
        <taxon>Bacteria</taxon>
        <taxon>Pseudomonadati</taxon>
        <taxon>Pseudomonadota</taxon>
        <taxon>Betaproteobacteria</taxon>
        <taxon>Burkholderiales</taxon>
        <taxon>Alcaligenaceae</taxon>
        <taxon>Bordetella</taxon>
    </lineage>
</organism>
<dbReference type="InterPro" id="IPR023606">
    <property type="entry name" value="CoA-Trfase_III_dom_1_sf"/>
</dbReference>
<gene>
    <name evidence="1" type="ORF">BN112_0945</name>
</gene>
<dbReference type="InterPro" id="IPR003673">
    <property type="entry name" value="CoA-Trfase_fam_III"/>
</dbReference>
<dbReference type="OrthoDB" id="5294844at2"/>
<reference evidence="1 2" key="1">
    <citation type="journal article" date="2012" name="BMC Genomics">
        <title>Comparative genomics of the classical Bordetella subspecies: the evolution and exchange of virulence-associated diversity amongst closely related pathogens.</title>
        <authorList>
            <person name="Park J."/>
            <person name="Zhang Y."/>
            <person name="Buboltz A.M."/>
            <person name="Zhang X."/>
            <person name="Schuster S.C."/>
            <person name="Ahuja U."/>
            <person name="Liu M."/>
            <person name="Miller J.F."/>
            <person name="Sebaihia M."/>
            <person name="Bentley S.D."/>
            <person name="Parkhill J."/>
            <person name="Harvill E.T."/>
        </authorList>
    </citation>
    <scope>NUCLEOTIDE SEQUENCE [LARGE SCALE GENOMIC DNA]</scope>
    <source>
        <strain evidence="1 2">253</strain>
    </source>
</reference>
<dbReference type="AlphaFoldDB" id="A0A0C6P3M2"/>
<dbReference type="SUPFAM" id="SSF89796">
    <property type="entry name" value="CoA-transferase family III (CaiB/BaiF)"/>
    <property type="match status" value="1"/>
</dbReference>
<dbReference type="InterPro" id="IPR044855">
    <property type="entry name" value="CoA-Trfase_III_dom3_sf"/>
</dbReference>
<dbReference type="PANTHER" id="PTHR48228">
    <property type="entry name" value="SUCCINYL-COA--D-CITRAMALATE COA-TRANSFERASE"/>
    <property type="match status" value="1"/>
</dbReference>
<proteinExistence type="predicted"/>
<dbReference type="Pfam" id="PF02515">
    <property type="entry name" value="CoA_transf_3"/>
    <property type="match status" value="1"/>
</dbReference>
<dbReference type="GO" id="GO:0003824">
    <property type="term" value="F:catalytic activity"/>
    <property type="evidence" value="ECO:0007669"/>
    <property type="project" value="InterPro"/>
</dbReference>
<dbReference type="PANTHER" id="PTHR48228:SF5">
    <property type="entry name" value="ALPHA-METHYLACYL-COA RACEMASE"/>
    <property type="match status" value="1"/>
</dbReference>
<evidence type="ECO:0000313" key="1">
    <source>
        <dbReference type="EMBL" id="CCJ52863.1"/>
    </source>
</evidence>
<dbReference type="Proteomes" id="UP000007564">
    <property type="component" value="Chromosome"/>
</dbReference>
<dbReference type="Gene3D" id="3.30.1540.10">
    <property type="entry name" value="formyl-coa transferase, domain 3"/>
    <property type="match status" value="1"/>
</dbReference>
<dbReference type="EMBL" id="HE965806">
    <property type="protein sequence ID" value="CCJ52863.1"/>
    <property type="molecule type" value="Genomic_DNA"/>
</dbReference>
<dbReference type="KEGG" id="bbh:BN112_0945"/>
<protein>
    <submittedName>
        <fullName evidence="1">Putative fatty-acyl-CoA racemase</fullName>
    </submittedName>
</protein>
<name>A0A0C6P3M2_BORBO</name>